<feature type="transmembrane region" description="Helical" evidence="1">
    <location>
        <begin position="237"/>
        <end position="270"/>
    </location>
</feature>
<organism evidence="3 4">
    <name type="scientific">Saccharopolyspora phatthalungensis</name>
    <dbReference type="NCBI Taxonomy" id="664693"/>
    <lineage>
        <taxon>Bacteria</taxon>
        <taxon>Bacillati</taxon>
        <taxon>Actinomycetota</taxon>
        <taxon>Actinomycetes</taxon>
        <taxon>Pseudonocardiales</taxon>
        <taxon>Pseudonocardiaceae</taxon>
        <taxon>Saccharopolyspora</taxon>
    </lineage>
</organism>
<feature type="transmembrane region" description="Helical" evidence="1">
    <location>
        <begin position="48"/>
        <end position="70"/>
    </location>
</feature>
<keyword evidence="1" id="KW-1133">Transmembrane helix</keyword>
<dbReference type="EMBL" id="JACHIW010000001">
    <property type="protein sequence ID" value="MBB5152592.1"/>
    <property type="molecule type" value="Genomic_DNA"/>
</dbReference>
<proteinExistence type="predicted"/>
<evidence type="ECO:0000313" key="3">
    <source>
        <dbReference type="EMBL" id="MBB5152592.1"/>
    </source>
</evidence>
<accession>A0A840PQL5</accession>
<dbReference type="PANTHER" id="PTHR42826">
    <property type="entry name" value="DICARBOXYLATE TRANSPORTER 2.1, CHLOROPLASTIC"/>
    <property type="match status" value="1"/>
</dbReference>
<protein>
    <submittedName>
        <fullName evidence="3">Na+/H+ antiporter NhaD/arsenite permease-like protein</fullName>
    </submittedName>
</protein>
<feature type="transmembrane region" description="Helical" evidence="1">
    <location>
        <begin position="359"/>
        <end position="382"/>
    </location>
</feature>
<sequence>MPPELISILVLAAAFVIATTLSVNMGVLAFAAAFFVATLVGGLSEDDIFAGFPGDLFVVLVGVTYLFAIARANGTTDWLVRQAVRLVGGRIALIPWVMFGIGAVLTAIGAVSPAAVAIVAPIALNLAAQYRINPLLMGAMVVHGTQAGGFSPISIYGSIVNGVVARSGLPGSPIALFLGSLVVNAVIAGIVFVVLGGLRLKRAVQANQPVAVGAGSGGATEDPEPVENLRLNRDRMLTLVGLVVLVVTTLGLGLDVGLVAMTIAVVLSVISPKVCKQAPGEVAWPTVLLICGVLTYVAVLEKMGTIDYVGHSVAGIGVPLLAALLLCYIGAVVSAFASSVGLMGALIPLAVPFLLEGSIGAVGMITALAVAATVVDVSPFSTNGAIVLANAKGVDRDQFFRQLLRYGAAIVAAVPAALWVVFVLPGLG</sequence>
<feature type="transmembrane region" description="Helical" evidence="1">
    <location>
        <begin position="174"/>
        <end position="198"/>
    </location>
</feature>
<evidence type="ECO:0000256" key="1">
    <source>
        <dbReference type="SAM" id="Phobius"/>
    </source>
</evidence>
<comment type="caution">
    <text evidence="3">The sequence shown here is derived from an EMBL/GenBank/DDBJ whole genome shotgun (WGS) entry which is preliminary data.</text>
</comment>
<feature type="transmembrane region" description="Helical" evidence="1">
    <location>
        <begin position="403"/>
        <end position="424"/>
    </location>
</feature>
<evidence type="ECO:0000313" key="4">
    <source>
        <dbReference type="Proteomes" id="UP000584374"/>
    </source>
</evidence>
<dbReference type="Pfam" id="PF07158">
    <property type="entry name" value="MatC_N"/>
    <property type="match status" value="1"/>
</dbReference>
<feature type="transmembrane region" description="Helical" evidence="1">
    <location>
        <begin position="282"/>
        <end position="299"/>
    </location>
</feature>
<keyword evidence="4" id="KW-1185">Reference proteome</keyword>
<keyword evidence="1" id="KW-0472">Membrane</keyword>
<dbReference type="AlphaFoldDB" id="A0A840PQL5"/>
<feature type="transmembrane region" description="Helical" evidence="1">
    <location>
        <begin position="320"/>
        <end position="347"/>
    </location>
</feature>
<dbReference type="RefSeq" id="WP_184722140.1">
    <property type="nucleotide sequence ID" value="NZ_JACHIW010000001.1"/>
</dbReference>
<feature type="transmembrane region" description="Helical" evidence="1">
    <location>
        <begin position="91"/>
        <end position="124"/>
    </location>
</feature>
<feature type="transmembrane region" description="Helical" evidence="1">
    <location>
        <begin position="7"/>
        <end position="36"/>
    </location>
</feature>
<gene>
    <name evidence="3" type="ORF">BJ970_000126</name>
</gene>
<dbReference type="Proteomes" id="UP000584374">
    <property type="component" value="Unassembled WGS sequence"/>
</dbReference>
<dbReference type="InterPro" id="IPR009827">
    <property type="entry name" value="MatC_N"/>
</dbReference>
<feature type="domain" description="Dicarboxylate carrier MatC N-terminal" evidence="2">
    <location>
        <begin position="1"/>
        <end position="149"/>
    </location>
</feature>
<dbReference type="InterPro" id="IPR030676">
    <property type="entry name" value="CitT-rel"/>
</dbReference>
<reference evidence="3 4" key="1">
    <citation type="submission" date="2020-08" db="EMBL/GenBank/DDBJ databases">
        <title>Sequencing the genomes of 1000 actinobacteria strains.</title>
        <authorList>
            <person name="Klenk H.-P."/>
        </authorList>
    </citation>
    <scope>NUCLEOTIDE SEQUENCE [LARGE SCALE GENOMIC DNA]</scope>
    <source>
        <strain evidence="3 4">DSM 45584</strain>
    </source>
</reference>
<evidence type="ECO:0000259" key="2">
    <source>
        <dbReference type="Pfam" id="PF07158"/>
    </source>
</evidence>
<name>A0A840PQL5_9PSEU</name>
<keyword evidence="1" id="KW-0812">Transmembrane</keyword>